<dbReference type="InParanoid" id="E0VGB4"/>
<feature type="region of interest" description="Disordered" evidence="1">
    <location>
        <begin position="1"/>
        <end position="58"/>
    </location>
</feature>
<evidence type="ECO:0000313" key="4">
    <source>
        <dbReference type="Proteomes" id="UP000009046"/>
    </source>
</evidence>
<feature type="compositionally biased region" description="Low complexity" evidence="1">
    <location>
        <begin position="22"/>
        <end position="33"/>
    </location>
</feature>
<dbReference type="GO" id="GO:0005952">
    <property type="term" value="C:cAMP-dependent protein kinase complex"/>
    <property type="evidence" value="ECO:0007669"/>
    <property type="project" value="TreeGrafter"/>
</dbReference>
<dbReference type="Pfam" id="PF14469">
    <property type="entry name" value="AKAP28"/>
    <property type="match status" value="1"/>
</dbReference>
<dbReference type="CTD" id="8240073"/>
<organism>
    <name type="scientific">Pediculus humanus subsp. corporis</name>
    <name type="common">Body louse</name>
    <dbReference type="NCBI Taxonomy" id="121224"/>
    <lineage>
        <taxon>Eukaryota</taxon>
        <taxon>Metazoa</taxon>
        <taxon>Ecdysozoa</taxon>
        <taxon>Arthropoda</taxon>
        <taxon>Hexapoda</taxon>
        <taxon>Insecta</taxon>
        <taxon>Pterygota</taxon>
        <taxon>Neoptera</taxon>
        <taxon>Paraneoptera</taxon>
        <taxon>Psocodea</taxon>
        <taxon>Troctomorpha</taxon>
        <taxon>Phthiraptera</taxon>
        <taxon>Anoplura</taxon>
        <taxon>Pediculidae</taxon>
        <taxon>Pediculus</taxon>
    </lineage>
</organism>
<evidence type="ECO:0000256" key="1">
    <source>
        <dbReference type="SAM" id="MobiDB-lite"/>
    </source>
</evidence>
<dbReference type="EMBL" id="AAZO01002057">
    <property type="status" value="NOT_ANNOTATED_CDS"/>
    <property type="molecule type" value="Genomic_DNA"/>
</dbReference>
<dbReference type="RefSeq" id="XP_002425158.1">
    <property type="nucleotide sequence ID" value="XM_002425113.1"/>
</dbReference>
<dbReference type="STRING" id="121224.E0VGB4"/>
<reference evidence="2" key="2">
    <citation type="submission" date="2007-04" db="EMBL/GenBank/DDBJ databases">
        <title>The genome of the human body louse.</title>
        <authorList>
            <consortium name="The Human Body Louse Genome Consortium"/>
            <person name="Kirkness E."/>
            <person name="Walenz B."/>
            <person name="Hass B."/>
            <person name="Bruggner R."/>
            <person name="Strausberg R."/>
        </authorList>
    </citation>
    <scope>NUCLEOTIDE SEQUENCE</scope>
    <source>
        <strain evidence="2">USDA</strain>
    </source>
</reference>
<dbReference type="GeneID" id="8240073"/>
<dbReference type="EMBL" id="DS235135">
    <property type="protein sequence ID" value="EEB12420.1"/>
    <property type="molecule type" value="Genomic_DNA"/>
</dbReference>
<reference evidence="3" key="3">
    <citation type="submission" date="2020-05" db="UniProtKB">
        <authorList>
            <consortium name="EnsemblMetazoa"/>
        </authorList>
    </citation>
    <scope>IDENTIFICATION</scope>
    <source>
        <strain evidence="3">USDA</strain>
    </source>
</reference>
<evidence type="ECO:0000313" key="3">
    <source>
        <dbReference type="EnsemblMetazoa" id="PHUM177430-PA"/>
    </source>
</evidence>
<dbReference type="Proteomes" id="UP000009046">
    <property type="component" value="Unassembled WGS sequence"/>
</dbReference>
<dbReference type="VEuPathDB" id="VectorBase:PHUM177430"/>
<dbReference type="InterPro" id="IPR053084">
    <property type="entry name" value="AKAP"/>
</dbReference>
<dbReference type="GO" id="GO:0034237">
    <property type="term" value="F:protein kinase A regulatory subunit binding"/>
    <property type="evidence" value="ECO:0007669"/>
    <property type="project" value="TreeGrafter"/>
</dbReference>
<gene>
    <name evidence="3" type="primary">8240073</name>
    <name evidence="2" type="ORF">Phum_PHUM177430</name>
</gene>
<keyword evidence="4" id="KW-1185">Reference proteome</keyword>
<feature type="compositionally biased region" description="Polar residues" evidence="1">
    <location>
        <begin position="1"/>
        <end position="21"/>
    </location>
</feature>
<dbReference type="OrthoDB" id="2148342at2759"/>
<evidence type="ECO:0000313" key="2">
    <source>
        <dbReference type="EMBL" id="EEB12420.1"/>
    </source>
</evidence>
<dbReference type="EnsemblMetazoa" id="PHUM177430-RA">
    <property type="protein sequence ID" value="PHUM177430-PA"/>
    <property type="gene ID" value="PHUM177430"/>
</dbReference>
<reference evidence="2" key="1">
    <citation type="submission" date="2007-04" db="EMBL/GenBank/DDBJ databases">
        <title>Annotation of Pediculus humanus corporis strain USDA.</title>
        <authorList>
            <person name="Kirkness E."/>
            <person name="Hannick L."/>
            <person name="Hass B."/>
            <person name="Bruggner R."/>
            <person name="Lawson D."/>
            <person name="Bidwell S."/>
            <person name="Joardar V."/>
            <person name="Caler E."/>
            <person name="Walenz B."/>
            <person name="Inman J."/>
            <person name="Schobel S."/>
            <person name="Galinsky K."/>
            <person name="Amedeo P."/>
            <person name="Strausberg R."/>
        </authorList>
    </citation>
    <scope>NUCLEOTIDE SEQUENCE</scope>
    <source>
        <strain evidence="2">USDA</strain>
    </source>
</reference>
<dbReference type="AlphaFoldDB" id="E0VGB4"/>
<dbReference type="KEGG" id="phu:Phum_PHUM177430"/>
<dbReference type="HOGENOM" id="CLU_1058871_0_0_1"/>
<name>E0VGB4_PEDHC</name>
<dbReference type="PANTHER" id="PTHR35075">
    <property type="entry name" value="A-KINASE ANCHOR PROTEIN 14"/>
    <property type="match status" value="1"/>
</dbReference>
<protein>
    <submittedName>
        <fullName evidence="2 3">Uncharacterized protein</fullName>
    </submittedName>
</protein>
<proteinExistence type="predicted"/>
<feature type="compositionally biased region" description="Acidic residues" evidence="1">
    <location>
        <begin position="34"/>
        <end position="55"/>
    </location>
</feature>
<dbReference type="InterPro" id="IPR025663">
    <property type="entry name" value="AKAP_28"/>
</dbReference>
<sequence>MEVITKKSQISVFEGTSRSTNSSSYSSDMYNSSDDSDDDDDDDDYSDSDDSDDGYEYNILPDDNAIVNVLKTQEYCFDFTHFSEKLIDATFLEATKYLTQSKNYFASNEVIQPIIHEMLSYLNYEHSDSEYSHSFIFPQNPKPKAKNWKNEDYIEWPKISEFNIKLGLEKLEDYVATWKRPSDWLFCVEFLGFESEDCSNIFVYEVEWSKPSNAYPIPQASASVFFALEVFKMVPHNHDRRIQKNVIMFRLQTRFVLTQLHFY</sequence>
<accession>E0VGB4</accession>
<dbReference type="PANTHER" id="PTHR35075:SF1">
    <property type="entry name" value="A-KINASE ANCHOR PROTEIN 14"/>
    <property type="match status" value="1"/>
</dbReference>